<dbReference type="InterPro" id="IPR050259">
    <property type="entry name" value="SDR"/>
</dbReference>
<dbReference type="PANTHER" id="PTHR42879:SF2">
    <property type="entry name" value="3-OXOACYL-[ACYL-CARRIER-PROTEIN] REDUCTASE FABG"/>
    <property type="match status" value="1"/>
</dbReference>
<organism evidence="7 8">
    <name type="scientific">Corynebacterium urogenitale</name>
    <dbReference type="NCBI Taxonomy" id="2487892"/>
    <lineage>
        <taxon>Bacteria</taxon>
        <taxon>Bacillati</taxon>
        <taxon>Actinomycetota</taxon>
        <taxon>Actinomycetes</taxon>
        <taxon>Mycobacteriales</taxon>
        <taxon>Corynebacteriaceae</taxon>
        <taxon>Corynebacterium</taxon>
    </lineage>
</organism>
<dbReference type="PANTHER" id="PTHR42879">
    <property type="entry name" value="3-OXOACYL-(ACYL-CARRIER-PROTEIN) REDUCTASE"/>
    <property type="match status" value="1"/>
</dbReference>
<evidence type="ECO:0000256" key="2">
    <source>
        <dbReference type="ARBA" id="ARBA00006484"/>
    </source>
</evidence>
<evidence type="ECO:0000313" key="8">
    <source>
        <dbReference type="Proteomes" id="UP000326711"/>
    </source>
</evidence>
<evidence type="ECO:0000256" key="4">
    <source>
        <dbReference type="ARBA" id="ARBA00040781"/>
    </source>
</evidence>
<dbReference type="FunFam" id="3.40.50.720:FF:000338">
    <property type="entry name" value="3-oxoacyl-ACP reductase FabG"/>
    <property type="match status" value="1"/>
</dbReference>
<reference evidence="8" key="1">
    <citation type="submission" date="2019-10" db="EMBL/GenBank/DDBJ databases">
        <title>Complete genome sequence of Corynebacterium urogenitalis DSM 108747, isolated from the genital tract of a cow.</title>
        <authorList>
            <person name="Ruckert C."/>
            <person name="Ballas P."/>
            <person name="Wagener K."/>
            <person name="Drillich M."/>
            <person name="Kaempfer P."/>
            <person name="Busse H.-J."/>
            <person name="Ehling-Schulz M."/>
        </authorList>
    </citation>
    <scope>NUCLEOTIDE SEQUENCE [LARGE SCALE GENOMIC DNA]</scope>
    <source>
        <strain evidence="8">LMM 1652</strain>
    </source>
</reference>
<feature type="domain" description="Ketoreductase" evidence="6">
    <location>
        <begin position="209"/>
        <end position="391"/>
    </location>
</feature>
<dbReference type="SUPFAM" id="SSF51735">
    <property type="entry name" value="NAD(P)-binding Rossmann-fold domains"/>
    <property type="match status" value="1"/>
</dbReference>
<keyword evidence="7" id="KW-0560">Oxidoreductase</keyword>
<evidence type="ECO:0000256" key="1">
    <source>
        <dbReference type="ARBA" id="ARBA00004191"/>
    </source>
</evidence>
<dbReference type="NCBIfam" id="NF006110">
    <property type="entry name" value="PRK08261.1"/>
    <property type="match status" value="1"/>
</dbReference>
<dbReference type="Proteomes" id="UP000326711">
    <property type="component" value="Chromosome"/>
</dbReference>
<keyword evidence="3" id="KW-0134">Cell wall</keyword>
<dbReference type="Gene3D" id="3.40.50.720">
    <property type="entry name" value="NAD(P)-binding Rossmann-like Domain"/>
    <property type="match status" value="2"/>
</dbReference>
<dbReference type="PRINTS" id="PR00080">
    <property type="entry name" value="SDRFAMILY"/>
</dbReference>
<dbReference type="KEGG" id="cuo:CUROG_04230"/>
<accession>A0A5J6Z5H8</accession>
<dbReference type="SMART" id="SM00822">
    <property type="entry name" value="PKS_KR"/>
    <property type="match status" value="1"/>
</dbReference>
<comment type="subcellular location">
    <subcellularLocation>
        <location evidence="1">Secreted</location>
        <location evidence="1">Cell wall</location>
    </subcellularLocation>
</comment>
<dbReference type="AlphaFoldDB" id="A0A5J6Z5H8"/>
<evidence type="ECO:0000256" key="5">
    <source>
        <dbReference type="ARBA" id="ARBA00047400"/>
    </source>
</evidence>
<dbReference type="RefSeq" id="WP_151902614.1">
    <property type="nucleotide sequence ID" value="NZ_CP045032.1"/>
</dbReference>
<dbReference type="InterPro" id="IPR057326">
    <property type="entry name" value="KR_dom"/>
</dbReference>
<evidence type="ECO:0000256" key="3">
    <source>
        <dbReference type="ARBA" id="ARBA00022512"/>
    </source>
</evidence>
<comment type="catalytic activity">
    <reaction evidence="5">
        <text>a (3R)-hydroxyacyl-[ACP] + NADP(+) = a 3-oxoacyl-[ACP] + NADPH + H(+)</text>
        <dbReference type="Rhea" id="RHEA:17397"/>
        <dbReference type="Rhea" id="RHEA-COMP:9916"/>
        <dbReference type="Rhea" id="RHEA-COMP:9945"/>
        <dbReference type="ChEBI" id="CHEBI:15378"/>
        <dbReference type="ChEBI" id="CHEBI:57783"/>
        <dbReference type="ChEBI" id="CHEBI:58349"/>
        <dbReference type="ChEBI" id="CHEBI:78776"/>
        <dbReference type="ChEBI" id="CHEBI:78827"/>
        <dbReference type="EC" id="1.1.1.100"/>
    </reaction>
    <physiologicalReaction direction="right-to-left" evidence="5">
        <dbReference type="Rhea" id="RHEA:17399"/>
    </physiologicalReaction>
</comment>
<evidence type="ECO:0000259" key="6">
    <source>
        <dbReference type="SMART" id="SM00822"/>
    </source>
</evidence>
<evidence type="ECO:0000313" key="7">
    <source>
        <dbReference type="EMBL" id="QFQ02224.1"/>
    </source>
</evidence>
<proteinExistence type="inferred from homology"/>
<dbReference type="EMBL" id="CP045032">
    <property type="protein sequence ID" value="QFQ02224.1"/>
    <property type="molecule type" value="Genomic_DNA"/>
</dbReference>
<protein>
    <recommendedName>
        <fullName evidence="4">3-oxoacyl-[acyl-carrier-protein] reductase MabA</fullName>
    </recommendedName>
</protein>
<dbReference type="InterPro" id="IPR002347">
    <property type="entry name" value="SDR_fam"/>
</dbReference>
<dbReference type="PRINTS" id="PR00081">
    <property type="entry name" value="GDHRDH"/>
</dbReference>
<dbReference type="GO" id="GO:0004316">
    <property type="term" value="F:3-oxoacyl-[acyl-carrier-protein] reductase (NADPH) activity"/>
    <property type="evidence" value="ECO:0007669"/>
    <property type="project" value="UniProtKB-EC"/>
</dbReference>
<dbReference type="Pfam" id="PF13561">
    <property type="entry name" value="adh_short_C2"/>
    <property type="match status" value="1"/>
</dbReference>
<name>A0A5J6Z5H8_9CORY</name>
<keyword evidence="8" id="KW-1185">Reference proteome</keyword>
<gene>
    <name evidence="7" type="primary">fabG2</name>
    <name evidence="7" type="ORF">CUROG_04230</name>
</gene>
<dbReference type="InterPro" id="IPR036291">
    <property type="entry name" value="NAD(P)-bd_dom_sf"/>
</dbReference>
<keyword evidence="3" id="KW-0964">Secreted</keyword>
<dbReference type="OrthoDB" id="9804774at2"/>
<comment type="similarity">
    <text evidence="2">Belongs to the short-chain dehydrogenases/reductases (SDR) family.</text>
</comment>
<sequence length="449" mass="47082">MSAPQKDAFLQFLDSPAGKFIAPKVGLPQQEKLRRFKKGEPALDGTVLLGGNGRIAEGLKTLLTGDYQVVETAGEGKHAAFVFDATGIKRPEDLKAIHDFFHPIMRQIKPSGRIVVIGTTPEECTDIDERIVQRGLEGFTRSVGKELLRGATAQLVYVSPEVSSDLSGLESTVRFLLSGKSAFVDAQVIRVGAKPAETPANWELPTEGKIAVVTGAARGIGATIAEVLARDGAKVICVDVPQAGEGLAETANKVKGTALPLDVTSPDAADKLKEHAEQRHGGQVDIIVHNAGITRDKLLANMDDARWNAVMAVNLIAPVRITEKLVENGGLADNGRVIGVSSIAGIAGNRGQTNYGLTKAAIIGFVDSLSEKLADRNITVNAVAPGFIETAMTAAIPFGTRQAGRLMSSLHQGGQTVDVAEAIAYFAAPASSSVTGNTIRVCGQGLLGA</sequence>